<gene>
    <name evidence="1" type="ORF">HX893_21935</name>
</gene>
<protein>
    <submittedName>
        <fullName evidence="1">Uncharacterized protein</fullName>
    </submittedName>
</protein>
<dbReference type="EMBL" id="JACASD010000058">
    <property type="protein sequence ID" value="NWE90791.1"/>
    <property type="molecule type" value="Genomic_DNA"/>
</dbReference>
<evidence type="ECO:0000313" key="1">
    <source>
        <dbReference type="EMBL" id="NWE90791.1"/>
    </source>
</evidence>
<sequence length="96" mass="10938">MTFAAQLNAFFTSPSSRTRLITLRTFWRDWHVREQVTSSDEHGVNYEKLIGHLKSTNPVMVSFVESIATTTSMNLDAVMRAPMRIPLTRQPITSPL</sequence>
<dbReference type="RefSeq" id="WP_177112542.1">
    <property type="nucleotide sequence ID" value="NZ_JACASD010000058.1"/>
</dbReference>
<dbReference type="AlphaFoldDB" id="A0A7Y8KIJ5"/>
<proteinExistence type="predicted"/>
<dbReference type="Proteomes" id="UP000585226">
    <property type="component" value="Unassembled WGS sequence"/>
</dbReference>
<evidence type="ECO:0000313" key="2">
    <source>
        <dbReference type="Proteomes" id="UP000585226"/>
    </source>
</evidence>
<organism evidence="1 2">
    <name type="scientific">Pseudomonas reactans</name>
    <dbReference type="NCBI Taxonomy" id="117680"/>
    <lineage>
        <taxon>Bacteria</taxon>
        <taxon>Pseudomonadati</taxon>
        <taxon>Pseudomonadota</taxon>
        <taxon>Gammaproteobacteria</taxon>
        <taxon>Pseudomonadales</taxon>
        <taxon>Pseudomonadaceae</taxon>
        <taxon>Pseudomonas</taxon>
    </lineage>
</organism>
<comment type="caution">
    <text evidence="1">The sequence shown here is derived from an EMBL/GenBank/DDBJ whole genome shotgun (WGS) entry which is preliminary data.</text>
</comment>
<accession>A0A7Y8KIJ5</accession>
<reference evidence="1 2" key="1">
    <citation type="submission" date="2020-04" db="EMBL/GenBank/DDBJ databases">
        <title>Molecular characterization of pseudomonads from Agaricus bisporus reveal novel blotch 2 pathogens in Western Europe.</title>
        <authorList>
            <person name="Taparia T."/>
            <person name="Krijger M."/>
            <person name="Haynes E."/>
            <person name="Elpinstone J.G."/>
            <person name="Noble R."/>
            <person name="Van Der Wolf J."/>
        </authorList>
    </citation>
    <scope>NUCLEOTIDE SEQUENCE [LARGE SCALE GENOMIC DNA]</scope>
    <source>
        <strain evidence="1 2">P8021</strain>
    </source>
</reference>
<name>A0A7Y8KIJ5_9PSED</name>